<proteinExistence type="predicted"/>
<dbReference type="CDD" id="cd02440">
    <property type="entry name" value="AdoMet_MTases"/>
    <property type="match status" value="1"/>
</dbReference>
<dbReference type="Gene3D" id="3.40.50.150">
    <property type="entry name" value="Vaccinia Virus protein VP39"/>
    <property type="match status" value="1"/>
</dbReference>
<dbReference type="InterPro" id="IPR029063">
    <property type="entry name" value="SAM-dependent_MTases_sf"/>
</dbReference>
<dbReference type="PANTHER" id="PTHR43591">
    <property type="entry name" value="METHYLTRANSFERASE"/>
    <property type="match status" value="1"/>
</dbReference>
<dbReference type="InterPro" id="IPR041698">
    <property type="entry name" value="Methyltransf_25"/>
</dbReference>
<evidence type="ECO:0000259" key="1">
    <source>
        <dbReference type="Pfam" id="PF13649"/>
    </source>
</evidence>
<gene>
    <name evidence="2" type="ORF">N7493_001298</name>
</gene>
<name>A0AAD6HUM5_9EURO</name>
<sequence>MHETPYYSSAYLADAYESRYCADRRIYDLDLYFNIFSTLLLSHQKTSTNEPFVVLDIGTGTGRVLLGLIERARDAGLEISNVQLIGMDNSQHMLDVAMKNHRSTTSPPPTWCLGDALALRDLPMLRNPNARVDLVIFAYGGISHLTSDAAADKFLADVSDILQPTGQAVVSLAEMFVLAPGDAETLRNAPPEEPTEIPGLKFSDVVYRESVIKFEVQGNFCIRTRKLQSVQRVPDGGEILLEEKIDTTQYLLWTEPRYAEWVHGAGLTLVDTKMIPNERLLAMQKNQTE</sequence>
<reference evidence="2" key="1">
    <citation type="journal article" date="2023" name="IMA Fungus">
        <title>Comparative genomic study of the Penicillium genus elucidates a diverse pangenome and 15 lateral gene transfer events.</title>
        <authorList>
            <person name="Petersen C."/>
            <person name="Sorensen T."/>
            <person name="Nielsen M.R."/>
            <person name="Sondergaard T.E."/>
            <person name="Sorensen J.L."/>
            <person name="Fitzpatrick D.A."/>
            <person name="Frisvad J.C."/>
            <person name="Nielsen K.L."/>
        </authorList>
    </citation>
    <scope>NUCLEOTIDE SEQUENCE</scope>
    <source>
        <strain evidence="2">IBT 17514</strain>
    </source>
</reference>
<protein>
    <recommendedName>
        <fullName evidence="1">Methyltransferase domain-containing protein</fullName>
    </recommendedName>
</protein>
<reference evidence="2" key="2">
    <citation type="submission" date="2023-01" db="EMBL/GenBank/DDBJ databases">
        <authorList>
            <person name="Petersen C."/>
        </authorList>
    </citation>
    <scope>NUCLEOTIDE SEQUENCE</scope>
    <source>
        <strain evidence="2">IBT 17514</strain>
    </source>
</reference>
<keyword evidence="3" id="KW-1185">Reference proteome</keyword>
<comment type="caution">
    <text evidence="2">The sequence shown here is derived from an EMBL/GenBank/DDBJ whole genome shotgun (WGS) entry which is preliminary data.</text>
</comment>
<dbReference type="Proteomes" id="UP001215712">
    <property type="component" value="Unassembled WGS sequence"/>
</dbReference>
<dbReference type="EMBL" id="JAQJAN010000002">
    <property type="protein sequence ID" value="KAJ5738143.1"/>
    <property type="molecule type" value="Genomic_DNA"/>
</dbReference>
<dbReference type="SUPFAM" id="SSF53335">
    <property type="entry name" value="S-adenosyl-L-methionine-dependent methyltransferases"/>
    <property type="match status" value="1"/>
</dbReference>
<feature type="domain" description="Methyltransferase" evidence="1">
    <location>
        <begin position="54"/>
        <end position="166"/>
    </location>
</feature>
<organism evidence="2 3">
    <name type="scientific">Penicillium malachiteum</name>
    <dbReference type="NCBI Taxonomy" id="1324776"/>
    <lineage>
        <taxon>Eukaryota</taxon>
        <taxon>Fungi</taxon>
        <taxon>Dikarya</taxon>
        <taxon>Ascomycota</taxon>
        <taxon>Pezizomycotina</taxon>
        <taxon>Eurotiomycetes</taxon>
        <taxon>Eurotiomycetidae</taxon>
        <taxon>Eurotiales</taxon>
        <taxon>Aspergillaceae</taxon>
        <taxon>Penicillium</taxon>
    </lineage>
</organism>
<accession>A0AAD6HUM5</accession>
<evidence type="ECO:0000313" key="3">
    <source>
        <dbReference type="Proteomes" id="UP001215712"/>
    </source>
</evidence>
<dbReference type="AlphaFoldDB" id="A0AAD6HUM5"/>
<evidence type="ECO:0000313" key="2">
    <source>
        <dbReference type="EMBL" id="KAJ5738143.1"/>
    </source>
</evidence>
<dbReference type="Pfam" id="PF13649">
    <property type="entry name" value="Methyltransf_25"/>
    <property type="match status" value="1"/>
</dbReference>